<evidence type="ECO:0000256" key="7">
    <source>
        <dbReference type="ARBA" id="ARBA00023204"/>
    </source>
</evidence>
<dbReference type="PANTHER" id="PTHR10815:SF13">
    <property type="entry name" value="METHYLATED-DNA--PROTEIN-CYSTEINE METHYLTRANSFERASE"/>
    <property type="match status" value="1"/>
</dbReference>
<dbReference type="InterPro" id="IPR036631">
    <property type="entry name" value="MGMT_N_sf"/>
</dbReference>
<evidence type="ECO:0000313" key="11">
    <source>
        <dbReference type="Proteomes" id="UP000605992"/>
    </source>
</evidence>
<keyword evidence="7" id="KW-0234">DNA repair</keyword>
<dbReference type="Gene3D" id="1.10.10.10">
    <property type="entry name" value="Winged helix-like DNA-binding domain superfamily/Winged helix DNA-binding domain"/>
    <property type="match status" value="1"/>
</dbReference>
<evidence type="ECO:0000256" key="5">
    <source>
        <dbReference type="ARBA" id="ARBA00022679"/>
    </source>
</evidence>
<dbReference type="NCBIfam" id="TIGR00589">
    <property type="entry name" value="ogt"/>
    <property type="match status" value="1"/>
</dbReference>
<comment type="similarity">
    <text evidence="2">Belongs to the MGMT family.</text>
</comment>
<evidence type="ECO:0000256" key="1">
    <source>
        <dbReference type="ARBA" id="ARBA00001286"/>
    </source>
</evidence>
<dbReference type="InterPro" id="IPR001497">
    <property type="entry name" value="MethylDNA_cys_MeTrfase_AS"/>
</dbReference>
<keyword evidence="5" id="KW-0808">Transferase</keyword>
<dbReference type="FunFam" id="1.10.10.10:FF:000214">
    <property type="entry name" value="Methylated-DNA--protein-cysteine methyltransferase"/>
    <property type="match status" value="1"/>
</dbReference>
<evidence type="ECO:0000256" key="4">
    <source>
        <dbReference type="ARBA" id="ARBA00022603"/>
    </source>
</evidence>
<dbReference type="InterPro" id="IPR014048">
    <property type="entry name" value="MethylDNA_cys_MeTrfase_DNA-bd"/>
</dbReference>
<dbReference type="InterPro" id="IPR036388">
    <property type="entry name" value="WH-like_DNA-bd_sf"/>
</dbReference>
<reference evidence="10" key="1">
    <citation type="submission" date="2021-01" db="EMBL/GenBank/DDBJ databases">
        <title>Whole genome shotgun sequence of Planotetraspora thailandica NBRC 104271.</title>
        <authorList>
            <person name="Komaki H."/>
            <person name="Tamura T."/>
        </authorList>
    </citation>
    <scope>NUCLEOTIDE SEQUENCE</scope>
    <source>
        <strain evidence="10">NBRC 104271</strain>
    </source>
</reference>
<dbReference type="SUPFAM" id="SSF46767">
    <property type="entry name" value="Methylated DNA-protein cysteine methyltransferase, C-terminal domain"/>
    <property type="match status" value="1"/>
</dbReference>
<sequence length="176" mass="18484">MAGTVAFGSVPTKLGDVLAAVTEDGVAATSFTDAPDIRARIADRLGLPVVDDFARTAAARDELRAYFGGDLKEFGVAVDWRLMSSLQRQVLGTLFTTVPYGQVVTYGELAVRSGTTVPARGIGSIMGSNPIPIIVPCHRVVAGNGLGGFSGGDGVESKRWLLTLEGHLPPTLDWDL</sequence>
<keyword evidence="4 10" id="KW-0489">Methyltransferase</keyword>
<dbReference type="GO" id="GO:0003908">
    <property type="term" value="F:methylated-DNA-[protein]-cysteine S-methyltransferase activity"/>
    <property type="evidence" value="ECO:0007669"/>
    <property type="project" value="UniProtKB-EC"/>
</dbReference>
<dbReference type="AlphaFoldDB" id="A0A8J3VCR5"/>
<dbReference type="Pfam" id="PF01035">
    <property type="entry name" value="DNA_binding_1"/>
    <property type="match status" value="1"/>
</dbReference>
<dbReference type="RefSeq" id="WP_203945245.1">
    <property type="nucleotide sequence ID" value="NZ_BOOR01000023.1"/>
</dbReference>
<dbReference type="EC" id="2.1.1.63" evidence="3"/>
<dbReference type="SUPFAM" id="SSF53155">
    <property type="entry name" value="Methylated DNA-protein cysteine methyltransferase domain"/>
    <property type="match status" value="1"/>
</dbReference>
<accession>A0A8J3VCR5</accession>
<protein>
    <recommendedName>
        <fullName evidence="3">methylated-DNA--[protein]-cysteine S-methyltransferase</fullName>
        <ecNumber evidence="3">2.1.1.63</ecNumber>
    </recommendedName>
</protein>
<proteinExistence type="inferred from homology"/>
<dbReference type="Gene3D" id="3.30.160.70">
    <property type="entry name" value="Methylated DNA-protein cysteine methyltransferase domain"/>
    <property type="match status" value="1"/>
</dbReference>
<dbReference type="GO" id="GO:0006281">
    <property type="term" value="P:DNA repair"/>
    <property type="evidence" value="ECO:0007669"/>
    <property type="project" value="UniProtKB-KW"/>
</dbReference>
<dbReference type="Proteomes" id="UP000605992">
    <property type="component" value="Unassembled WGS sequence"/>
</dbReference>
<evidence type="ECO:0000256" key="3">
    <source>
        <dbReference type="ARBA" id="ARBA00011918"/>
    </source>
</evidence>
<evidence type="ECO:0000256" key="8">
    <source>
        <dbReference type="ARBA" id="ARBA00049348"/>
    </source>
</evidence>
<evidence type="ECO:0000259" key="9">
    <source>
        <dbReference type="Pfam" id="PF01035"/>
    </source>
</evidence>
<keyword evidence="11" id="KW-1185">Reference proteome</keyword>
<evidence type="ECO:0000256" key="6">
    <source>
        <dbReference type="ARBA" id="ARBA00022763"/>
    </source>
</evidence>
<dbReference type="PANTHER" id="PTHR10815">
    <property type="entry name" value="METHYLATED-DNA--PROTEIN-CYSTEINE METHYLTRANSFERASE"/>
    <property type="match status" value="1"/>
</dbReference>
<dbReference type="GO" id="GO:0032259">
    <property type="term" value="P:methylation"/>
    <property type="evidence" value="ECO:0007669"/>
    <property type="project" value="UniProtKB-KW"/>
</dbReference>
<comment type="catalytic activity">
    <reaction evidence="8">
        <text>a 6-O-methyl-2'-deoxyguanosine in DNA + L-cysteinyl-[protein] = S-methyl-L-cysteinyl-[protein] + a 2'-deoxyguanosine in DNA</text>
        <dbReference type="Rhea" id="RHEA:24000"/>
        <dbReference type="Rhea" id="RHEA-COMP:10131"/>
        <dbReference type="Rhea" id="RHEA-COMP:10132"/>
        <dbReference type="Rhea" id="RHEA-COMP:11367"/>
        <dbReference type="Rhea" id="RHEA-COMP:11368"/>
        <dbReference type="ChEBI" id="CHEBI:29950"/>
        <dbReference type="ChEBI" id="CHEBI:82612"/>
        <dbReference type="ChEBI" id="CHEBI:85445"/>
        <dbReference type="ChEBI" id="CHEBI:85448"/>
        <dbReference type="EC" id="2.1.1.63"/>
    </reaction>
</comment>
<evidence type="ECO:0000256" key="2">
    <source>
        <dbReference type="ARBA" id="ARBA00008711"/>
    </source>
</evidence>
<keyword evidence="6" id="KW-0227">DNA damage</keyword>
<evidence type="ECO:0000313" key="10">
    <source>
        <dbReference type="EMBL" id="GII55050.1"/>
    </source>
</evidence>
<dbReference type="InterPro" id="IPR036217">
    <property type="entry name" value="MethylDNA_cys_MeTrfase_DNAb"/>
</dbReference>
<gene>
    <name evidence="10" type="ORF">Pth03_34390</name>
</gene>
<dbReference type="EMBL" id="BOOR01000023">
    <property type="protein sequence ID" value="GII55050.1"/>
    <property type="molecule type" value="Genomic_DNA"/>
</dbReference>
<comment type="caution">
    <text evidence="10">The sequence shown here is derived from an EMBL/GenBank/DDBJ whole genome shotgun (WGS) entry which is preliminary data.</text>
</comment>
<organism evidence="10 11">
    <name type="scientific">Planotetraspora thailandica</name>
    <dbReference type="NCBI Taxonomy" id="487172"/>
    <lineage>
        <taxon>Bacteria</taxon>
        <taxon>Bacillati</taxon>
        <taxon>Actinomycetota</taxon>
        <taxon>Actinomycetes</taxon>
        <taxon>Streptosporangiales</taxon>
        <taxon>Streptosporangiaceae</taxon>
        <taxon>Planotetraspora</taxon>
    </lineage>
</organism>
<dbReference type="PROSITE" id="PS00374">
    <property type="entry name" value="MGMT"/>
    <property type="match status" value="1"/>
</dbReference>
<feature type="domain" description="Methylated-DNA-[protein]-cysteine S-methyltransferase DNA binding" evidence="9">
    <location>
        <begin position="87"/>
        <end position="166"/>
    </location>
</feature>
<dbReference type="CDD" id="cd06445">
    <property type="entry name" value="ATase"/>
    <property type="match status" value="1"/>
</dbReference>
<comment type="catalytic activity">
    <reaction evidence="1">
        <text>a 4-O-methyl-thymidine in DNA + L-cysteinyl-[protein] = a thymidine in DNA + S-methyl-L-cysteinyl-[protein]</text>
        <dbReference type="Rhea" id="RHEA:53428"/>
        <dbReference type="Rhea" id="RHEA-COMP:10131"/>
        <dbReference type="Rhea" id="RHEA-COMP:10132"/>
        <dbReference type="Rhea" id="RHEA-COMP:13555"/>
        <dbReference type="Rhea" id="RHEA-COMP:13556"/>
        <dbReference type="ChEBI" id="CHEBI:29950"/>
        <dbReference type="ChEBI" id="CHEBI:82612"/>
        <dbReference type="ChEBI" id="CHEBI:137386"/>
        <dbReference type="ChEBI" id="CHEBI:137387"/>
        <dbReference type="EC" id="2.1.1.63"/>
    </reaction>
</comment>
<name>A0A8J3VCR5_9ACTN</name>